<protein>
    <recommendedName>
        <fullName evidence="1">Phage tail collar domain-containing protein</fullName>
    </recommendedName>
</protein>
<dbReference type="EMBL" id="MKCT01000001">
    <property type="protein sequence ID" value="OHX21638.1"/>
    <property type="molecule type" value="Genomic_DNA"/>
</dbReference>
<dbReference type="Pfam" id="PF07484">
    <property type="entry name" value="Collar"/>
    <property type="match status" value="1"/>
</dbReference>
<keyword evidence="3" id="KW-1185">Reference proteome</keyword>
<dbReference type="RefSeq" id="WP_071111590.1">
    <property type="nucleotide sequence ID" value="NZ_MKCT01000001.1"/>
</dbReference>
<dbReference type="SUPFAM" id="SSF88874">
    <property type="entry name" value="Receptor-binding domain of short tail fibre protein gp12"/>
    <property type="match status" value="1"/>
</dbReference>
<dbReference type="InterPro" id="IPR037053">
    <property type="entry name" value="Phage_tail_collar_dom_sf"/>
</dbReference>
<dbReference type="InterPro" id="IPR011083">
    <property type="entry name" value="Phage_tail_collar_dom"/>
</dbReference>
<evidence type="ECO:0000259" key="1">
    <source>
        <dbReference type="Pfam" id="PF07484"/>
    </source>
</evidence>
<evidence type="ECO:0000313" key="2">
    <source>
        <dbReference type="EMBL" id="OHX21638.1"/>
    </source>
</evidence>
<dbReference type="Proteomes" id="UP000180280">
    <property type="component" value="Unassembled WGS sequence"/>
</dbReference>
<organism evidence="2 3">
    <name type="scientific">Chromobacterium sphagni</name>
    <dbReference type="NCBI Taxonomy" id="1903179"/>
    <lineage>
        <taxon>Bacteria</taxon>
        <taxon>Pseudomonadati</taxon>
        <taxon>Pseudomonadota</taxon>
        <taxon>Betaproteobacteria</taxon>
        <taxon>Neisseriales</taxon>
        <taxon>Chromobacteriaceae</taxon>
        <taxon>Chromobacterium</taxon>
    </lineage>
</organism>
<dbReference type="Gene3D" id="3.90.1340.10">
    <property type="entry name" value="Phage tail collar domain"/>
    <property type="match status" value="1"/>
</dbReference>
<reference evidence="2 3" key="1">
    <citation type="submission" date="2016-09" db="EMBL/GenBank/DDBJ databases">
        <title>Chromobacterium muskegensis sp. nov., an insecticidal bacterium isolated from Sphagnum bogs.</title>
        <authorList>
            <person name="Sparks M.E."/>
            <person name="Blackburn M.B."/>
            <person name="Gundersen-Rindal D.E."/>
            <person name="Mitchell A."/>
            <person name="Farrar R."/>
            <person name="Kuhar D."/>
        </authorList>
    </citation>
    <scope>NUCLEOTIDE SEQUENCE [LARGE SCALE GENOMIC DNA]</scope>
    <source>
        <strain evidence="2 3">14B-1</strain>
    </source>
</reference>
<gene>
    <name evidence="2" type="ORF">BI344_03775</name>
</gene>
<feature type="domain" description="Phage tail collar" evidence="1">
    <location>
        <begin position="169"/>
        <end position="226"/>
    </location>
</feature>
<name>A0ABX3CHR9_9NEIS</name>
<proteinExistence type="predicted"/>
<comment type="caution">
    <text evidence="2">The sequence shown here is derived from an EMBL/GenBank/DDBJ whole genome shotgun (WGS) entry which is preliminary data.</text>
</comment>
<evidence type="ECO:0000313" key="3">
    <source>
        <dbReference type="Proteomes" id="UP000180280"/>
    </source>
</evidence>
<accession>A0ABX3CHR9</accession>
<sequence>MQDILKPISSDDNLFHDGNPANGTLGTVLSADWLNNAQAAIQSTQQEVLTVIKNNGQNADPTRKDQLLQAVQNMAWGGAQKPTTLAGYGIVDGASKTDLKTAIDGVVAGAPGALNTLQELAAALGNDQNFAASIAKLLAGKADKAATLAGYGIADGATSTQVNAAAPAGMVAYFAMKDAPAGWLIADGRAVSRKDYAPLFAAIGICYGVGDGSTTFVLPDLRGEFVRGWIGGRPASDVPGQADRKFGSLERDELRAHQHDVIAWGFNTGGSSSGPGLAGAQGGNGAINSNTGLGLAQAFGGVETRPRNVALLACIKC</sequence>